<dbReference type="GO" id="GO:0000155">
    <property type="term" value="F:phosphorelay sensor kinase activity"/>
    <property type="evidence" value="ECO:0007669"/>
    <property type="project" value="InterPro"/>
</dbReference>
<evidence type="ECO:0000256" key="6">
    <source>
        <dbReference type="ARBA" id="ARBA00022777"/>
    </source>
</evidence>
<dbReference type="Pfam" id="PF00072">
    <property type="entry name" value="Response_reg"/>
    <property type="match status" value="1"/>
</dbReference>
<dbReference type="GO" id="GO:0005886">
    <property type="term" value="C:plasma membrane"/>
    <property type="evidence" value="ECO:0007669"/>
    <property type="project" value="UniProtKB-SubCell"/>
</dbReference>
<dbReference type="InterPro" id="IPR037006">
    <property type="entry name" value="CheA-like_homodim_sf"/>
</dbReference>
<comment type="subcellular location">
    <subcellularLocation>
        <location evidence="2">Cell membrane</location>
    </subcellularLocation>
</comment>
<dbReference type="Gene3D" id="1.20.120.160">
    <property type="entry name" value="HPT domain"/>
    <property type="match status" value="1"/>
</dbReference>
<dbReference type="Pfam" id="PF01627">
    <property type="entry name" value="Hpt"/>
    <property type="match status" value="1"/>
</dbReference>
<dbReference type="GO" id="GO:0005524">
    <property type="term" value="F:ATP binding"/>
    <property type="evidence" value="ECO:0007669"/>
    <property type="project" value="UniProtKB-KW"/>
</dbReference>
<feature type="modified residue" description="Phosphohistidine" evidence="8">
    <location>
        <position position="47"/>
    </location>
</feature>
<keyword evidence="7" id="KW-0902">Two-component regulatory system</keyword>
<gene>
    <name evidence="15" type="primary">rcsC_2</name>
    <name evidence="15" type="ORF">DSM104329_01358</name>
</gene>
<evidence type="ECO:0000259" key="11">
    <source>
        <dbReference type="PROSITE" id="PS50109"/>
    </source>
</evidence>
<keyword evidence="4 9" id="KW-0597">Phosphoprotein</keyword>
<dbReference type="InterPro" id="IPR036641">
    <property type="entry name" value="HPT_dom_sf"/>
</dbReference>
<feature type="region of interest" description="Disordered" evidence="10">
    <location>
        <begin position="116"/>
        <end position="156"/>
    </location>
</feature>
<dbReference type="SUPFAM" id="SSF50341">
    <property type="entry name" value="CheW-like"/>
    <property type="match status" value="1"/>
</dbReference>
<dbReference type="GO" id="GO:0006935">
    <property type="term" value="P:chemotaxis"/>
    <property type="evidence" value="ECO:0007669"/>
    <property type="project" value="UniProtKB-KW"/>
</dbReference>
<dbReference type="CDD" id="cd00088">
    <property type="entry name" value="HPT"/>
    <property type="match status" value="1"/>
</dbReference>
<comment type="catalytic activity">
    <reaction evidence="1">
        <text>ATP + protein L-histidine = ADP + protein N-phospho-L-histidine.</text>
        <dbReference type="EC" id="2.7.13.3"/>
    </reaction>
</comment>
<dbReference type="InterPro" id="IPR008207">
    <property type="entry name" value="Sig_transdc_His_kin_Hpt_dom"/>
</dbReference>
<dbReference type="SUPFAM" id="SSF52172">
    <property type="entry name" value="CheY-like"/>
    <property type="match status" value="1"/>
</dbReference>
<dbReference type="Pfam" id="PF02895">
    <property type="entry name" value="H-kinase_dim"/>
    <property type="match status" value="1"/>
</dbReference>
<dbReference type="PROSITE" id="PS50109">
    <property type="entry name" value="HIS_KIN"/>
    <property type="match status" value="1"/>
</dbReference>
<dbReference type="PANTHER" id="PTHR43395:SF8">
    <property type="entry name" value="HISTIDINE KINASE"/>
    <property type="match status" value="1"/>
</dbReference>
<dbReference type="PROSITE" id="PS50110">
    <property type="entry name" value="RESPONSE_REGULATORY"/>
    <property type="match status" value="1"/>
</dbReference>
<name>A0A9E6XV11_9ACTN</name>
<evidence type="ECO:0000256" key="9">
    <source>
        <dbReference type="PROSITE-ProRule" id="PRU00169"/>
    </source>
</evidence>
<dbReference type="InterPro" id="IPR036097">
    <property type="entry name" value="HisK_dim/P_sf"/>
</dbReference>
<dbReference type="FunFam" id="3.30.565.10:FF:000016">
    <property type="entry name" value="Chemotaxis protein CheA, putative"/>
    <property type="match status" value="1"/>
</dbReference>
<dbReference type="Gene3D" id="3.40.50.2300">
    <property type="match status" value="1"/>
</dbReference>
<dbReference type="InterPro" id="IPR003594">
    <property type="entry name" value="HATPase_dom"/>
</dbReference>
<feature type="domain" description="Histidine kinase" evidence="11">
    <location>
        <begin position="201"/>
        <end position="396"/>
    </location>
</feature>
<accession>A0A9E6XV11</accession>
<dbReference type="GO" id="GO:0005737">
    <property type="term" value="C:cytoplasm"/>
    <property type="evidence" value="ECO:0007669"/>
    <property type="project" value="InterPro"/>
</dbReference>
<dbReference type="AlphaFoldDB" id="A0A9E6XV11"/>
<dbReference type="PRINTS" id="PR00344">
    <property type="entry name" value="BCTRLSENSOR"/>
</dbReference>
<dbReference type="PANTHER" id="PTHR43395">
    <property type="entry name" value="SENSOR HISTIDINE KINASE CHEA"/>
    <property type="match status" value="1"/>
</dbReference>
<evidence type="ECO:0000256" key="5">
    <source>
        <dbReference type="ARBA" id="ARBA00022679"/>
    </source>
</evidence>
<evidence type="ECO:0000259" key="12">
    <source>
        <dbReference type="PROSITE" id="PS50110"/>
    </source>
</evidence>
<dbReference type="PROSITE" id="PS50894">
    <property type="entry name" value="HPT"/>
    <property type="match status" value="1"/>
</dbReference>
<feature type="domain" description="HPt" evidence="14">
    <location>
        <begin position="1"/>
        <end position="113"/>
    </location>
</feature>
<dbReference type="SMART" id="SM00073">
    <property type="entry name" value="HPT"/>
    <property type="match status" value="1"/>
</dbReference>
<keyword evidence="16" id="KW-1185">Reference proteome</keyword>
<dbReference type="Pfam" id="PF01584">
    <property type="entry name" value="CheW"/>
    <property type="match status" value="1"/>
</dbReference>
<reference evidence="15" key="1">
    <citation type="journal article" date="2022" name="Int. J. Syst. Evol. Microbiol.">
        <title>Pseudomonas aegrilactucae sp. nov. and Pseudomonas morbosilactucae sp. nov., pathogens causing bacterial rot of lettuce in Japan.</title>
        <authorList>
            <person name="Sawada H."/>
            <person name="Fujikawa T."/>
            <person name="Satou M."/>
        </authorList>
    </citation>
    <scope>NUCLEOTIDE SEQUENCE</scope>
    <source>
        <strain evidence="15">0166_1</strain>
    </source>
</reference>
<dbReference type="Proteomes" id="UP001162834">
    <property type="component" value="Chromosome"/>
</dbReference>
<dbReference type="SMART" id="SM00260">
    <property type="entry name" value="CheW"/>
    <property type="match status" value="1"/>
</dbReference>
<dbReference type="EMBL" id="CP087164">
    <property type="protein sequence ID" value="UGS34974.1"/>
    <property type="molecule type" value="Genomic_DNA"/>
</dbReference>
<dbReference type="Gene3D" id="3.30.565.10">
    <property type="entry name" value="Histidine kinase-like ATPase, C-terminal domain"/>
    <property type="match status" value="1"/>
</dbReference>
<evidence type="ECO:0000313" key="15">
    <source>
        <dbReference type="EMBL" id="UGS34974.1"/>
    </source>
</evidence>
<evidence type="ECO:0000256" key="10">
    <source>
        <dbReference type="SAM" id="MobiDB-lite"/>
    </source>
</evidence>
<dbReference type="PROSITE" id="PS50851">
    <property type="entry name" value="CHEW"/>
    <property type="match status" value="1"/>
</dbReference>
<dbReference type="InterPro" id="IPR001789">
    <property type="entry name" value="Sig_transdc_resp-reg_receiver"/>
</dbReference>
<sequence length="671" mass="70886">MSVDDKLLSIFRQEAGERLDAMVATLLEVESGGGDPESVRELFRHAHSLKGTAGMVGLAPIAAVATSIEDVLAEARSRGELEMAAAGPLLRATDAIRAAMQGEAIDAAAVAAALHEGPGDGDGAGEGEGEALGGAVPVTAAPPAPLGDDHDALPSAPSRMATMRVSAERVDDLLDAAGEAVLRRRRLEHMLGPVVEEDEQLREELDRSETLLAELQHAVLDLRTMPLSSIVSSFPRTIRDAAAREGREVELQLVGVDTQLDRTMLEGISDMIVHLLRNAVSHGIEPPDAREAAGKPRRGTVTVSAEARGNRVEVSVADDGRGIAPDLVARTQSHAELGELLATPGLSTAREVGELAGRGVGLDAVQRDLKKLGGVLLVTSDPGRGSRFTLRLPATLAVLALLLVERGGQHFGIPLQTLAEVVDEERVVILGGRPAVELEGGEVLPLADLAVLLDRPGMPTAPGGPVLIVDVTGRRAAVRCDRLLGEQEAVIKALGPLLDGLPFYLGATVQDDGTIALVLDARHLIRGAPAAAAVPEAPAAPEEDARSRVPRVLVVDDQFTVRELQRTILAGAGYDVLTARDGREALELLDHGDGVDLVLTDIEMPVLDGFALLSALREDPRHESLPVVIVSSRGDEEDRRRGAEAGADAWVVKAEFDQHKLLEMVHRLVIR</sequence>
<dbReference type="Pfam" id="PF02518">
    <property type="entry name" value="HATPase_c"/>
    <property type="match status" value="1"/>
</dbReference>
<proteinExistence type="predicted"/>
<dbReference type="InterPro" id="IPR002545">
    <property type="entry name" value="CheW-lke_dom"/>
</dbReference>
<evidence type="ECO:0000259" key="14">
    <source>
        <dbReference type="PROSITE" id="PS50894"/>
    </source>
</evidence>
<evidence type="ECO:0000256" key="2">
    <source>
        <dbReference type="ARBA" id="ARBA00004236"/>
    </source>
</evidence>
<evidence type="ECO:0000313" key="16">
    <source>
        <dbReference type="Proteomes" id="UP001162834"/>
    </source>
</evidence>
<evidence type="ECO:0000256" key="4">
    <source>
        <dbReference type="ARBA" id="ARBA00022553"/>
    </source>
</evidence>
<dbReference type="InterPro" id="IPR036890">
    <property type="entry name" value="HATPase_C_sf"/>
</dbReference>
<dbReference type="InterPro" id="IPR051315">
    <property type="entry name" value="Bact_Chemotaxis_CheA"/>
</dbReference>
<dbReference type="InterPro" id="IPR004358">
    <property type="entry name" value="Sig_transdc_His_kin-like_C"/>
</dbReference>
<dbReference type="InterPro" id="IPR004105">
    <property type="entry name" value="CheA-like_dim"/>
</dbReference>
<dbReference type="InterPro" id="IPR036061">
    <property type="entry name" value="CheW-like_dom_sf"/>
</dbReference>
<dbReference type="SUPFAM" id="SSF55874">
    <property type="entry name" value="ATPase domain of HSP90 chaperone/DNA topoisomerase II/histidine kinase"/>
    <property type="match status" value="1"/>
</dbReference>
<organism evidence="15 16">
    <name type="scientific">Capillimicrobium parvum</name>
    <dbReference type="NCBI Taxonomy" id="2884022"/>
    <lineage>
        <taxon>Bacteria</taxon>
        <taxon>Bacillati</taxon>
        <taxon>Actinomycetota</taxon>
        <taxon>Thermoleophilia</taxon>
        <taxon>Solirubrobacterales</taxon>
        <taxon>Capillimicrobiaceae</taxon>
        <taxon>Capillimicrobium</taxon>
    </lineage>
</organism>
<feature type="domain" description="CheW-like" evidence="13">
    <location>
        <begin position="398"/>
        <end position="530"/>
    </location>
</feature>
<feature type="modified residue" description="4-aspartylphosphate" evidence="9">
    <location>
        <position position="601"/>
    </location>
</feature>
<keyword evidence="6 15" id="KW-0418">Kinase</keyword>
<dbReference type="SMART" id="SM00448">
    <property type="entry name" value="REC"/>
    <property type="match status" value="1"/>
</dbReference>
<dbReference type="SMART" id="SM01231">
    <property type="entry name" value="H-kinase_dim"/>
    <property type="match status" value="1"/>
</dbReference>
<dbReference type="SUPFAM" id="SSF47384">
    <property type="entry name" value="Homodimeric domain of signal transducing histidine kinase"/>
    <property type="match status" value="1"/>
</dbReference>
<dbReference type="EC" id="2.7.13.3" evidence="3"/>
<evidence type="ECO:0000256" key="8">
    <source>
        <dbReference type="PROSITE-ProRule" id="PRU00110"/>
    </source>
</evidence>
<keyword evidence="5 15" id="KW-0808">Transferase</keyword>
<protein>
    <recommendedName>
        <fullName evidence="3">histidine kinase</fullName>
        <ecNumber evidence="3">2.7.13.3</ecNumber>
    </recommendedName>
</protein>
<evidence type="ECO:0000256" key="7">
    <source>
        <dbReference type="ARBA" id="ARBA00023012"/>
    </source>
</evidence>
<dbReference type="InterPro" id="IPR005467">
    <property type="entry name" value="His_kinase_dom"/>
</dbReference>
<dbReference type="Gene3D" id="1.10.287.560">
    <property type="entry name" value="Histidine kinase CheA-like, homodimeric domain"/>
    <property type="match status" value="1"/>
</dbReference>
<evidence type="ECO:0000256" key="3">
    <source>
        <dbReference type="ARBA" id="ARBA00012438"/>
    </source>
</evidence>
<evidence type="ECO:0000259" key="13">
    <source>
        <dbReference type="PROSITE" id="PS50851"/>
    </source>
</evidence>
<dbReference type="Gene3D" id="2.30.30.40">
    <property type="entry name" value="SH3 Domains"/>
    <property type="match status" value="1"/>
</dbReference>
<dbReference type="KEGG" id="sbae:DSM104329_01358"/>
<dbReference type="RefSeq" id="WP_259314639.1">
    <property type="nucleotide sequence ID" value="NZ_CP087164.1"/>
</dbReference>
<dbReference type="SMART" id="SM00387">
    <property type="entry name" value="HATPase_c"/>
    <property type="match status" value="1"/>
</dbReference>
<dbReference type="InterPro" id="IPR011006">
    <property type="entry name" value="CheY-like_superfamily"/>
</dbReference>
<dbReference type="SUPFAM" id="SSF47226">
    <property type="entry name" value="Histidine-containing phosphotransfer domain, HPT domain"/>
    <property type="match status" value="1"/>
</dbReference>
<feature type="domain" description="Response regulatory" evidence="12">
    <location>
        <begin position="551"/>
        <end position="668"/>
    </location>
</feature>
<evidence type="ECO:0000256" key="1">
    <source>
        <dbReference type="ARBA" id="ARBA00000085"/>
    </source>
</evidence>